<sequence length="88" mass="10086">MSRNRTESVKYVGQFAINTDNHVTDLPKPRTQLLDLRTEFAQLLFRANVTAAVADERPSVRLDLNPSLFTQQTDAGHCRVDRYAVLRR</sequence>
<protein>
    <submittedName>
        <fullName evidence="1">Uncharacterized protein</fullName>
    </submittedName>
</protein>
<accession>A0ABU4U5A1</accession>
<reference evidence="1 2" key="1">
    <citation type="submission" date="2023-11" db="EMBL/GenBank/DDBJ databases">
        <title>Lentzea sokolovensis, sp. nov., Lentzea kristufkii, sp. nov., and Lentzea miocenensis, sp. nov., rare actinobacteria from Sokolov Coal Basin, Miocene lacustrine sediment, Czech Republic.</title>
        <authorList>
            <person name="Lara A."/>
            <person name="Kotroba L."/>
            <person name="Nouioui I."/>
            <person name="Neumann-Schaal M."/>
            <person name="Mast Y."/>
            <person name="Chronakova A."/>
        </authorList>
    </citation>
    <scope>NUCLEOTIDE SEQUENCE [LARGE SCALE GENOMIC DNA]</scope>
    <source>
        <strain evidence="1 2">BCCO 10_0798</strain>
    </source>
</reference>
<reference evidence="1 2" key="2">
    <citation type="submission" date="2023-11" db="EMBL/GenBank/DDBJ databases">
        <authorList>
            <person name="Lara A.C."/>
            <person name="Chronakova A."/>
        </authorList>
    </citation>
    <scope>NUCLEOTIDE SEQUENCE [LARGE SCALE GENOMIC DNA]</scope>
    <source>
        <strain evidence="1 2">BCCO 10_0798</strain>
    </source>
</reference>
<dbReference type="Proteomes" id="UP001271792">
    <property type="component" value="Unassembled WGS sequence"/>
</dbReference>
<comment type="caution">
    <text evidence="1">The sequence shown here is derived from an EMBL/GenBank/DDBJ whole genome shotgun (WGS) entry which is preliminary data.</text>
</comment>
<name>A0ABU4U5A1_9PSEU</name>
<keyword evidence="2" id="KW-1185">Reference proteome</keyword>
<gene>
    <name evidence="1" type="ORF">SK571_40770</name>
</gene>
<dbReference type="EMBL" id="JAXAVV010000032">
    <property type="protein sequence ID" value="MDX8055748.1"/>
    <property type="molecule type" value="Genomic_DNA"/>
</dbReference>
<organism evidence="1 2">
    <name type="scientific">Lentzea kristufekii</name>
    <dbReference type="NCBI Taxonomy" id="3095430"/>
    <lineage>
        <taxon>Bacteria</taxon>
        <taxon>Bacillati</taxon>
        <taxon>Actinomycetota</taxon>
        <taxon>Actinomycetes</taxon>
        <taxon>Pseudonocardiales</taxon>
        <taxon>Pseudonocardiaceae</taxon>
        <taxon>Lentzea</taxon>
    </lineage>
</organism>
<evidence type="ECO:0000313" key="1">
    <source>
        <dbReference type="EMBL" id="MDX8055748.1"/>
    </source>
</evidence>
<proteinExistence type="predicted"/>
<evidence type="ECO:0000313" key="2">
    <source>
        <dbReference type="Proteomes" id="UP001271792"/>
    </source>
</evidence>